<evidence type="ECO:0000256" key="1">
    <source>
        <dbReference type="SAM" id="Coils"/>
    </source>
</evidence>
<dbReference type="EMBL" id="KE163659">
    <property type="protein sequence ID" value="EPQ13024.1"/>
    <property type="molecule type" value="Genomic_DNA"/>
</dbReference>
<dbReference type="PANTHER" id="PTHR28574:SF1">
    <property type="entry name" value="RIKEN CDNA 6820408C15 GENE"/>
    <property type="match status" value="1"/>
</dbReference>
<evidence type="ECO:0000313" key="3">
    <source>
        <dbReference type="Proteomes" id="UP000052978"/>
    </source>
</evidence>
<feature type="coiled-coil region" evidence="1">
    <location>
        <begin position="98"/>
        <end position="168"/>
    </location>
</feature>
<keyword evidence="1" id="KW-0175">Coiled coil</keyword>
<proteinExistence type="predicted"/>
<sequence>MRRLPRPAQHHLTSSSLRPQSLLRSRRTALQELCKQEGFLIKLNHDLITTIKDMEDSSALKTRGMLQQQDIFGTIINSLGYSNKKKLQQMTRELQEWKEKEEFKMSYLKQQVEQLNDKIKKTQEEVNFLSTYMDHEYPVKLVQIANLLHQLEQVKDNQQDELDDFNKICRVVLGSLSDQIQMKRKKRLGSLVVKIQHPIQGVLLQKTRENQSMAKYTDKYRGFVNEFEEEIPDLRAEVERLRVQTQEPREIAFADVLLRRPKCTPDMDVTLNIPVEELLPF</sequence>
<dbReference type="AlphaFoldDB" id="S7N7E1"/>
<name>S7N7E1_MYOBR</name>
<organism evidence="2 3">
    <name type="scientific">Myotis brandtii</name>
    <name type="common">Brandt's bat</name>
    <dbReference type="NCBI Taxonomy" id="109478"/>
    <lineage>
        <taxon>Eukaryota</taxon>
        <taxon>Metazoa</taxon>
        <taxon>Chordata</taxon>
        <taxon>Craniata</taxon>
        <taxon>Vertebrata</taxon>
        <taxon>Euteleostomi</taxon>
        <taxon>Mammalia</taxon>
        <taxon>Eutheria</taxon>
        <taxon>Laurasiatheria</taxon>
        <taxon>Chiroptera</taxon>
        <taxon>Yangochiroptera</taxon>
        <taxon>Vespertilionidae</taxon>
        <taxon>Myotis</taxon>
    </lineage>
</organism>
<dbReference type="Pfam" id="PF15397">
    <property type="entry name" value="DUF4618"/>
    <property type="match status" value="1"/>
</dbReference>
<accession>S7N7E1</accession>
<dbReference type="Proteomes" id="UP000052978">
    <property type="component" value="Unassembled WGS sequence"/>
</dbReference>
<dbReference type="PANTHER" id="PTHR28574">
    <property type="entry name" value="RIKEN CDNA 6820408C15"/>
    <property type="match status" value="1"/>
</dbReference>
<gene>
    <name evidence="2" type="ORF">D623_10009949</name>
</gene>
<dbReference type="InterPro" id="IPR029236">
    <property type="entry name" value="DUF4618"/>
</dbReference>
<dbReference type="eggNOG" id="ENOG502S397">
    <property type="taxonomic scope" value="Eukaryota"/>
</dbReference>
<reference evidence="2 3" key="1">
    <citation type="journal article" date="2013" name="Nat. Commun.">
        <title>Genome analysis reveals insights into physiology and longevity of the Brandt's bat Myotis brandtii.</title>
        <authorList>
            <person name="Seim I."/>
            <person name="Fang X."/>
            <person name="Xiong Z."/>
            <person name="Lobanov A.V."/>
            <person name="Huang Z."/>
            <person name="Ma S."/>
            <person name="Feng Y."/>
            <person name="Turanov A.A."/>
            <person name="Zhu Y."/>
            <person name="Lenz T.L."/>
            <person name="Gerashchenko M.V."/>
            <person name="Fan D."/>
            <person name="Hee Yim S."/>
            <person name="Yao X."/>
            <person name="Jordan D."/>
            <person name="Xiong Y."/>
            <person name="Ma Y."/>
            <person name="Lyapunov A.N."/>
            <person name="Chen G."/>
            <person name="Kulakova O.I."/>
            <person name="Sun Y."/>
            <person name="Lee S.G."/>
            <person name="Bronson R.T."/>
            <person name="Moskalev A.A."/>
            <person name="Sunyaev S.R."/>
            <person name="Zhang G."/>
            <person name="Krogh A."/>
            <person name="Wang J."/>
            <person name="Gladyshev V.N."/>
        </authorList>
    </citation>
    <scope>NUCLEOTIDE SEQUENCE [LARGE SCALE GENOMIC DNA]</scope>
</reference>
<keyword evidence="3" id="KW-1185">Reference proteome</keyword>
<evidence type="ECO:0000313" key="2">
    <source>
        <dbReference type="EMBL" id="EPQ13024.1"/>
    </source>
</evidence>
<protein>
    <submittedName>
        <fullName evidence="2">Uncharacterized protein</fullName>
    </submittedName>
</protein>